<comment type="similarity">
    <text evidence="1">Belongs to the peptidase C14B family.</text>
</comment>
<reference evidence="4" key="1">
    <citation type="submission" date="2021-01" db="EMBL/GenBank/DDBJ databases">
        <authorList>
            <person name="Kaushik A."/>
        </authorList>
    </citation>
    <scope>NUCLEOTIDE SEQUENCE</scope>
    <source>
        <strain evidence="4">AG2-2IIIB</strain>
    </source>
</reference>
<accession>A0A8H2WMS6</accession>
<feature type="region of interest" description="Disordered" evidence="2">
    <location>
        <begin position="1"/>
        <end position="31"/>
    </location>
</feature>
<dbReference type="GO" id="GO:0004197">
    <property type="term" value="F:cysteine-type endopeptidase activity"/>
    <property type="evidence" value="ECO:0007669"/>
    <property type="project" value="InterPro"/>
</dbReference>
<dbReference type="PANTHER" id="PTHR48104">
    <property type="entry name" value="METACASPASE-4"/>
    <property type="match status" value="1"/>
</dbReference>
<dbReference type="InterPro" id="IPR050452">
    <property type="entry name" value="Metacaspase"/>
</dbReference>
<evidence type="ECO:0000313" key="4">
    <source>
        <dbReference type="EMBL" id="CAE6387352.1"/>
    </source>
</evidence>
<dbReference type="Proteomes" id="UP000663843">
    <property type="component" value="Unassembled WGS sequence"/>
</dbReference>
<dbReference type="GO" id="GO:0005737">
    <property type="term" value="C:cytoplasm"/>
    <property type="evidence" value="ECO:0007669"/>
    <property type="project" value="TreeGrafter"/>
</dbReference>
<evidence type="ECO:0000313" key="5">
    <source>
        <dbReference type="Proteomes" id="UP000663843"/>
    </source>
</evidence>
<comment type="caution">
    <text evidence="4">The sequence shown here is derived from an EMBL/GenBank/DDBJ whole genome shotgun (WGS) entry which is preliminary data.</text>
</comment>
<evidence type="ECO:0000256" key="1">
    <source>
        <dbReference type="ARBA" id="ARBA00009005"/>
    </source>
</evidence>
<dbReference type="Gene3D" id="3.40.50.1460">
    <property type="match status" value="1"/>
</dbReference>
<proteinExistence type="inferred from homology"/>
<name>A0A8H2WMS6_9AGAM</name>
<dbReference type="PANTHER" id="PTHR48104:SF30">
    <property type="entry name" value="METACASPASE-1"/>
    <property type="match status" value="1"/>
</dbReference>
<organism evidence="4 5">
    <name type="scientific">Rhizoctonia solani</name>
    <dbReference type="NCBI Taxonomy" id="456999"/>
    <lineage>
        <taxon>Eukaryota</taxon>
        <taxon>Fungi</taxon>
        <taxon>Dikarya</taxon>
        <taxon>Basidiomycota</taxon>
        <taxon>Agaricomycotina</taxon>
        <taxon>Agaricomycetes</taxon>
        <taxon>Cantharellales</taxon>
        <taxon>Ceratobasidiaceae</taxon>
        <taxon>Rhizoctonia</taxon>
    </lineage>
</organism>
<sequence length="715" mass="78740">MALNASQSTPQARLIPLTKQEETSSMADLTTQSPARNNRWSAATLHALIIGINNYPKLLPLTAAISDAKQMVDFLITDLKVPKAHIIELYDQQASRQAIIGGFEMLKTNNRIRIGDPILIFFSGHGGLTDASSQWKQKYGTNKIQVIFPHDYGIPITKTDGFINCIPDRTVAELLNQLAAAKGDNITVIFDSCHSASGTRDSSEHPGLRARSAEVQFPIPDDIDGDILAQSSIGSKIGRGAELLLHSDQNSHVHIAACGSTQKAWENNGKGFFTDILLDTLRKSRVDNITYENLIKASSTVVPRQSPHCYGQNKNRVLFGSRLGLQTKAFVPVVCTFDARGYRLHLQAGEGSGISEGSVWDLHESATENSPPRANVIAGPPGVLDTPLDLIQKDKRGASWLDQLLNRASGRGEIRVYARHLYAGQSTKLHLWTSSSDLRSLLSATVPNAVGGGIHEFDYILHRERNHPDIQLEIYPNIPQGARITPSSQVRFRLRDTIAERYGTAELKHSKPAIREEIETVLFAAAKWKWHLQRTNSSHSQIQSIRMMKVATKVGRSREYLKEPIIMTENSVGVIEFIPKANDLYGIELVSCAKSPLYIKMFYFDTTDFSIVNMFGDSVARGPEDATLPPYEKMVIGDGRDGGAPLKFAVSSGNRVELGYLKVFWCTGPLELSDLAQGSAFQMRPGSVGRAVGQGKARRQDDWGTICLKLVMKAS</sequence>
<dbReference type="EMBL" id="CAJMWT010001208">
    <property type="protein sequence ID" value="CAE6387352.1"/>
    <property type="molecule type" value="Genomic_DNA"/>
</dbReference>
<dbReference type="InterPro" id="IPR011600">
    <property type="entry name" value="Pept_C14_caspase"/>
</dbReference>
<dbReference type="AlphaFoldDB" id="A0A8H2WMS6"/>
<protein>
    <recommendedName>
        <fullName evidence="3">Peptidase C14 caspase domain-containing protein</fullName>
    </recommendedName>
</protein>
<feature type="compositionally biased region" description="Polar residues" evidence="2">
    <location>
        <begin position="1"/>
        <end position="11"/>
    </location>
</feature>
<dbReference type="GO" id="GO:0006508">
    <property type="term" value="P:proteolysis"/>
    <property type="evidence" value="ECO:0007669"/>
    <property type="project" value="InterPro"/>
</dbReference>
<dbReference type="Pfam" id="PF00656">
    <property type="entry name" value="Peptidase_C14"/>
    <property type="match status" value="1"/>
</dbReference>
<evidence type="ECO:0000256" key="2">
    <source>
        <dbReference type="SAM" id="MobiDB-lite"/>
    </source>
</evidence>
<gene>
    <name evidence="4" type="ORF">RDB_LOCUS28575</name>
</gene>
<feature type="domain" description="Peptidase C14 caspase" evidence="3">
    <location>
        <begin position="46"/>
        <end position="307"/>
    </location>
</feature>
<evidence type="ECO:0000259" key="3">
    <source>
        <dbReference type="Pfam" id="PF00656"/>
    </source>
</evidence>